<feature type="region of interest" description="Disordered" evidence="1">
    <location>
        <begin position="460"/>
        <end position="530"/>
    </location>
</feature>
<dbReference type="CDD" id="cd04051">
    <property type="entry name" value="C2_SRC2_like"/>
    <property type="match status" value="1"/>
</dbReference>
<dbReference type="InterPro" id="IPR000008">
    <property type="entry name" value="C2_dom"/>
</dbReference>
<evidence type="ECO:0000313" key="3">
    <source>
        <dbReference type="EMBL" id="SPC84196.1"/>
    </source>
</evidence>
<feature type="region of interest" description="Disordered" evidence="1">
    <location>
        <begin position="927"/>
        <end position="963"/>
    </location>
</feature>
<organism evidence="3">
    <name type="scientific">Fagus sylvatica</name>
    <name type="common">Beechnut</name>
    <dbReference type="NCBI Taxonomy" id="28930"/>
    <lineage>
        <taxon>Eukaryota</taxon>
        <taxon>Viridiplantae</taxon>
        <taxon>Streptophyta</taxon>
        <taxon>Embryophyta</taxon>
        <taxon>Tracheophyta</taxon>
        <taxon>Spermatophyta</taxon>
        <taxon>Magnoliopsida</taxon>
        <taxon>eudicotyledons</taxon>
        <taxon>Gunneridae</taxon>
        <taxon>Pentapetalae</taxon>
        <taxon>rosids</taxon>
        <taxon>fabids</taxon>
        <taxon>Fagales</taxon>
        <taxon>Fagaceae</taxon>
        <taxon>Fagus</taxon>
    </lineage>
</organism>
<dbReference type="InterPro" id="IPR035892">
    <property type="entry name" value="C2_domain_sf"/>
</dbReference>
<evidence type="ECO:0000259" key="2">
    <source>
        <dbReference type="PROSITE" id="PS50004"/>
    </source>
</evidence>
<dbReference type="SMART" id="SM00239">
    <property type="entry name" value="C2"/>
    <property type="match status" value="1"/>
</dbReference>
<dbReference type="Pfam" id="PF03732">
    <property type="entry name" value="Retrotrans_gag"/>
    <property type="match status" value="1"/>
</dbReference>
<dbReference type="InterPro" id="IPR043128">
    <property type="entry name" value="Rev_trsase/Diguanyl_cyclase"/>
</dbReference>
<feature type="region of interest" description="Disordered" evidence="1">
    <location>
        <begin position="821"/>
        <end position="857"/>
    </location>
</feature>
<dbReference type="SUPFAM" id="SSF49562">
    <property type="entry name" value="C2 domain (Calcium/lipid-binding domain, CaLB)"/>
    <property type="match status" value="1"/>
</dbReference>
<dbReference type="PANTHER" id="PTHR32246">
    <property type="entry name" value="INGRESSION PROTEIN FIC1"/>
    <property type="match status" value="1"/>
</dbReference>
<dbReference type="InterPro" id="IPR043502">
    <property type="entry name" value="DNA/RNA_pol_sf"/>
</dbReference>
<dbReference type="InterPro" id="IPR044750">
    <property type="entry name" value="C2_SRC2/BAP"/>
</dbReference>
<proteinExistence type="predicted"/>
<dbReference type="GO" id="GO:0006952">
    <property type="term" value="P:defense response"/>
    <property type="evidence" value="ECO:0007669"/>
    <property type="project" value="InterPro"/>
</dbReference>
<dbReference type="Gene3D" id="3.30.70.270">
    <property type="match status" value="2"/>
</dbReference>
<feature type="domain" description="C2" evidence="2">
    <location>
        <begin position="1"/>
        <end position="118"/>
    </location>
</feature>
<dbReference type="Gene3D" id="2.60.40.150">
    <property type="entry name" value="C2 domain"/>
    <property type="match status" value="1"/>
</dbReference>
<accession>A0A2N9EZN0</accession>
<feature type="compositionally biased region" description="Polar residues" evidence="1">
    <location>
        <begin position="317"/>
        <end position="332"/>
    </location>
</feature>
<feature type="compositionally biased region" description="Basic and acidic residues" evidence="1">
    <location>
        <begin position="460"/>
        <end position="524"/>
    </location>
</feature>
<feature type="region of interest" description="Disordered" evidence="1">
    <location>
        <begin position="189"/>
        <end position="209"/>
    </location>
</feature>
<dbReference type="EMBL" id="OIVN01000693">
    <property type="protein sequence ID" value="SPC84196.1"/>
    <property type="molecule type" value="Genomic_DNA"/>
</dbReference>
<reference evidence="3" key="1">
    <citation type="submission" date="2018-02" db="EMBL/GenBank/DDBJ databases">
        <authorList>
            <person name="Cohen D.B."/>
            <person name="Kent A.D."/>
        </authorList>
    </citation>
    <scope>NUCLEOTIDE SEQUENCE</scope>
</reference>
<dbReference type="PROSITE" id="PS50004">
    <property type="entry name" value="C2"/>
    <property type="match status" value="1"/>
</dbReference>
<dbReference type="InterPro" id="IPR005162">
    <property type="entry name" value="Retrotrans_gag_dom"/>
</dbReference>
<dbReference type="PANTHER" id="PTHR32246:SF69">
    <property type="entry name" value="CALCIUM-DEPENDENT LIPID-BINDING (CALB DOMAIN) FAMILY PROTEIN"/>
    <property type="match status" value="1"/>
</dbReference>
<feature type="region of interest" description="Disordered" evidence="1">
    <location>
        <begin position="300"/>
        <end position="334"/>
    </location>
</feature>
<name>A0A2N9EZN0_FAGSY</name>
<feature type="compositionally biased region" description="Low complexity" evidence="1">
    <location>
        <begin position="193"/>
        <end position="207"/>
    </location>
</feature>
<gene>
    <name evidence="3" type="ORF">FSB_LOCUS12078</name>
</gene>
<dbReference type="SUPFAM" id="SSF56672">
    <property type="entry name" value="DNA/RNA polymerases"/>
    <property type="match status" value="1"/>
</dbReference>
<dbReference type="CDD" id="cd01647">
    <property type="entry name" value="RT_LTR"/>
    <property type="match status" value="1"/>
</dbReference>
<dbReference type="InterPro" id="IPR041577">
    <property type="entry name" value="RT_RNaseH_2"/>
</dbReference>
<protein>
    <recommendedName>
        <fullName evidence="2">C2 domain-containing protein</fullName>
    </recommendedName>
</protein>
<feature type="compositionally biased region" description="Polar residues" evidence="1">
    <location>
        <begin position="927"/>
        <end position="954"/>
    </location>
</feature>
<evidence type="ECO:0000256" key="1">
    <source>
        <dbReference type="SAM" id="MobiDB-lite"/>
    </source>
</evidence>
<dbReference type="Pfam" id="PF00168">
    <property type="entry name" value="C2"/>
    <property type="match status" value="1"/>
</dbReference>
<sequence length="1294" mass="147454">MRRGDKVSEPKRALEINLISAQNLKPPCANLRRMQTYALVWVDPDHKVKTRTDRIGSENPTWNDKFFFKVGSDFLSSETSAVSIQIFAVGCLRDHLIGTVRFLTSNFLSSSRAIPTFTAVQIRRPSGRFHGVLNISAAIIDGCDFPALGERSAIGFREQVGESGRKWGRLRRESSWSSELSCENSCAESWDLSDGGDSTTSSSSSTSNALKDWNGIRELAGNKGLRASDGAGLFCGLLVQKKFCCNPSDETHDFEWVPEQGKVFHNLGFVAGNRLRLVLVVCNWTRDGEIDASRLDAAGPEQLSSTRRRLTPGRLDLSSTPHAGLDPSSTPHAWTRAEEARTAGLCWPCGVLVLVSGPSGPCEVVPGLVKGNVQGSTVPVMGTVTRNIEVGQSSAENQNQTYNNERPAGYPDSGLNMYRDEVRVEIPVGEPYFEQPRVEVNKETYAEDAFRIEFNRSAHQRNDGAYRPPRGIENEVRRGRYNFHDNERNGNYRNDRNFRNDRNERNDRHDRNRFQEPQRNKFKEPNQNARQEIGNNAIGLDNIMNMIEQTYGPNLQRTARPAFRRHYPDRVEREFEGPRNYKVPDFSTFSGDDEKTAYEHISRFTIQCGELSNNGNGKLIMFPNSLIGQAFKWYSSLPPHSIETWNDIEEKFLNHFAKTDLGISMADLARLKQELGKTVDQFIMRFKRTRLRCQVQLPESEHIRFAVNGLNFELRKKFEGVNFYDLFDLADKATRFEGLLREENQRRNTSIGAYYQDPNFKVYVAEFIGQKPYVLQTTYKKNMQAKGSNRSSAPARTYHFDVDRADELFDVLLESKIPRSRFVHNPNGPQGPYRREPNGPQGPYRKEPNGPQGPYKREQYYSRNYNQQFEDLRSNRTFKPPIAEKGRWVTLGSPNLKPIHQKVYKYGYNPNFNKMIKTQRRRWIRNQASKQKEMQQGGSSSQTPSEKNTNVASSTHDDMECEETVPVREDKNIYVGRYILAQSAEGSHQPRSEIVGTSLRAEYLIDEKKPIEKKETEQEKPYETTRVYIGKKPKRKNQAKLEKLTEEAVTETTKNDLVEAEKIEAVETNIEVKEDYQEDKDDDELPGLNRKLVEHRLPIKTGFEPYQQAPRRMAPDIILKVKEEIERNLNNATPKDEYPMPMADLLVDGVAGYQILSMMDGHSGYNQIFIAEEDVHKTAFRCPSSIGTFEWIVMPFGLKNAGRTKAFSPLLKLKSNEEFVWGQEQQQAFEAIKEYLATPPVLTPPKQGKPLKLYISATQESIGSLLAQDNSEGQEQAVFYLSRILVNVNASTLL</sequence>
<dbReference type="Pfam" id="PF17919">
    <property type="entry name" value="RT_RNaseH_2"/>
    <property type="match status" value="1"/>
</dbReference>